<gene>
    <name evidence="2" type="ORF">PCAMFM013_S002g000756</name>
</gene>
<proteinExistence type="predicted"/>
<accession>A0A0G4NXV8</accession>
<keyword evidence="3" id="KW-1185">Reference proteome</keyword>
<dbReference type="Proteomes" id="UP000053732">
    <property type="component" value="Unassembled WGS sequence"/>
</dbReference>
<evidence type="ECO:0000313" key="3">
    <source>
        <dbReference type="Proteomes" id="UP000053732"/>
    </source>
</evidence>
<dbReference type="AlphaFoldDB" id="A0A0G4NXV8"/>
<evidence type="ECO:0000256" key="1">
    <source>
        <dbReference type="SAM" id="MobiDB-lite"/>
    </source>
</evidence>
<feature type="region of interest" description="Disordered" evidence="1">
    <location>
        <begin position="1"/>
        <end position="23"/>
    </location>
</feature>
<name>A0A0G4NXV8_PENC3</name>
<sequence length="99" mass="10946">MQLSDGLLYVPKTPGSSNGKRGWHFGLPIDDTPLLPLLHRSGTNIPSIYDTSRLMPYEPTLAGGCSLSELDTPRTRKRVRGAQYPRSSLRIPLEILRSG</sequence>
<organism evidence="2 3">
    <name type="scientific">Penicillium camemberti (strain FM 013)</name>
    <dbReference type="NCBI Taxonomy" id="1429867"/>
    <lineage>
        <taxon>Eukaryota</taxon>
        <taxon>Fungi</taxon>
        <taxon>Dikarya</taxon>
        <taxon>Ascomycota</taxon>
        <taxon>Pezizomycotina</taxon>
        <taxon>Eurotiomycetes</taxon>
        <taxon>Eurotiomycetidae</taxon>
        <taxon>Eurotiales</taxon>
        <taxon>Aspergillaceae</taxon>
        <taxon>Penicillium</taxon>
    </lineage>
</organism>
<evidence type="ECO:0000313" key="2">
    <source>
        <dbReference type="EMBL" id="CRL18886.1"/>
    </source>
</evidence>
<protein>
    <submittedName>
        <fullName evidence="2">Str. FM013</fullName>
    </submittedName>
</protein>
<dbReference type="EMBL" id="HG793135">
    <property type="protein sequence ID" value="CRL18886.1"/>
    <property type="molecule type" value="Genomic_DNA"/>
</dbReference>
<reference evidence="2 3" key="1">
    <citation type="journal article" date="2014" name="Nat. Commun.">
        <title>Multiple recent horizontal transfers of a large genomic region in cheese making fungi.</title>
        <authorList>
            <person name="Cheeseman K."/>
            <person name="Ropars J."/>
            <person name="Renault P."/>
            <person name="Dupont J."/>
            <person name="Gouzy J."/>
            <person name="Branca A."/>
            <person name="Abraham A.L."/>
            <person name="Ceppi M."/>
            <person name="Conseiller E."/>
            <person name="Debuchy R."/>
            <person name="Malagnac F."/>
            <person name="Goarin A."/>
            <person name="Silar P."/>
            <person name="Lacoste S."/>
            <person name="Sallet E."/>
            <person name="Bensimon A."/>
            <person name="Giraud T."/>
            <person name="Brygoo Y."/>
        </authorList>
    </citation>
    <scope>NUCLEOTIDE SEQUENCE [LARGE SCALE GENOMIC DNA]</scope>
    <source>
        <strain evidence="3">FM 013</strain>
    </source>
</reference>